<name>A0ACB6Z3J3_THEGA</name>
<gene>
    <name evidence="1" type="ORF">BDM02DRAFT_1228532</name>
</gene>
<dbReference type="EMBL" id="MU118161">
    <property type="protein sequence ID" value="KAF9644089.1"/>
    <property type="molecule type" value="Genomic_DNA"/>
</dbReference>
<protein>
    <submittedName>
        <fullName evidence="1">Uncharacterized protein</fullName>
    </submittedName>
</protein>
<comment type="caution">
    <text evidence="1">The sequence shown here is derived from an EMBL/GenBank/DDBJ whole genome shotgun (WGS) entry which is preliminary data.</text>
</comment>
<reference evidence="1" key="1">
    <citation type="submission" date="2019-10" db="EMBL/GenBank/DDBJ databases">
        <authorList>
            <consortium name="DOE Joint Genome Institute"/>
            <person name="Kuo A."/>
            <person name="Miyauchi S."/>
            <person name="Kiss E."/>
            <person name="Drula E."/>
            <person name="Kohler A."/>
            <person name="Sanchez-Garcia M."/>
            <person name="Andreopoulos B."/>
            <person name="Barry K.W."/>
            <person name="Bonito G."/>
            <person name="Buee M."/>
            <person name="Carver A."/>
            <person name="Chen C."/>
            <person name="Cichocki N."/>
            <person name="Clum A."/>
            <person name="Culley D."/>
            <person name="Crous P.W."/>
            <person name="Fauchery L."/>
            <person name="Girlanda M."/>
            <person name="Hayes R."/>
            <person name="Keri Z."/>
            <person name="Labutti K."/>
            <person name="Lipzen A."/>
            <person name="Lombard V."/>
            <person name="Magnuson J."/>
            <person name="Maillard F."/>
            <person name="Morin E."/>
            <person name="Murat C."/>
            <person name="Nolan M."/>
            <person name="Ohm R."/>
            <person name="Pangilinan J."/>
            <person name="Pereira M."/>
            <person name="Perotto S."/>
            <person name="Peter M."/>
            <person name="Riley R."/>
            <person name="Sitrit Y."/>
            <person name="Stielow B."/>
            <person name="Szollosi G."/>
            <person name="Zifcakova L."/>
            <person name="Stursova M."/>
            <person name="Spatafora J.W."/>
            <person name="Tedersoo L."/>
            <person name="Vaario L.-M."/>
            <person name="Yamada A."/>
            <person name="Yan M."/>
            <person name="Wang P."/>
            <person name="Xu J."/>
            <person name="Bruns T."/>
            <person name="Baldrian P."/>
            <person name="Vilgalys R."/>
            <person name="Henrissat B."/>
            <person name="Grigoriev I.V."/>
            <person name="Hibbett D."/>
            <person name="Nagy L.G."/>
            <person name="Martin F.M."/>
        </authorList>
    </citation>
    <scope>NUCLEOTIDE SEQUENCE</scope>
    <source>
        <strain evidence="1">P2</strain>
    </source>
</reference>
<accession>A0ACB6Z3J3</accession>
<evidence type="ECO:0000313" key="1">
    <source>
        <dbReference type="EMBL" id="KAF9644089.1"/>
    </source>
</evidence>
<organism evidence="1 2">
    <name type="scientific">Thelephora ganbajun</name>
    <name type="common">Ganba fungus</name>
    <dbReference type="NCBI Taxonomy" id="370292"/>
    <lineage>
        <taxon>Eukaryota</taxon>
        <taxon>Fungi</taxon>
        <taxon>Dikarya</taxon>
        <taxon>Basidiomycota</taxon>
        <taxon>Agaricomycotina</taxon>
        <taxon>Agaricomycetes</taxon>
        <taxon>Thelephorales</taxon>
        <taxon>Thelephoraceae</taxon>
        <taxon>Thelephora</taxon>
    </lineage>
</organism>
<keyword evidence="2" id="KW-1185">Reference proteome</keyword>
<reference evidence="1" key="2">
    <citation type="journal article" date="2020" name="Nat. Commun.">
        <title>Large-scale genome sequencing of mycorrhizal fungi provides insights into the early evolution of symbiotic traits.</title>
        <authorList>
            <person name="Miyauchi S."/>
            <person name="Kiss E."/>
            <person name="Kuo A."/>
            <person name="Drula E."/>
            <person name="Kohler A."/>
            <person name="Sanchez-Garcia M."/>
            <person name="Morin E."/>
            <person name="Andreopoulos B."/>
            <person name="Barry K.W."/>
            <person name="Bonito G."/>
            <person name="Buee M."/>
            <person name="Carver A."/>
            <person name="Chen C."/>
            <person name="Cichocki N."/>
            <person name="Clum A."/>
            <person name="Culley D."/>
            <person name="Crous P.W."/>
            <person name="Fauchery L."/>
            <person name="Girlanda M."/>
            <person name="Hayes R.D."/>
            <person name="Keri Z."/>
            <person name="LaButti K."/>
            <person name="Lipzen A."/>
            <person name="Lombard V."/>
            <person name="Magnuson J."/>
            <person name="Maillard F."/>
            <person name="Murat C."/>
            <person name="Nolan M."/>
            <person name="Ohm R.A."/>
            <person name="Pangilinan J."/>
            <person name="Pereira M.F."/>
            <person name="Perotto S."/>
            <person name="Peter M."/>
            <person name="Pfister S."/>
            <person name="Riley R."/>
            <person name="Sitrit Y."/>
            <person name="Stielow J.B."/>
            <person name="Szollosi G."/>
            <person name="Zifcakova L."/>
            <person name="Stursova M."/>
            <person name="Spatafora J.W."/>
            <person name="Tedersoo L."/>
            <person name="Vaario L.M."/>
            <person name="Yamada A."/>
            <person name="Yan M."/>
            <person name="Wang P."/>
            <person name="Xu J."/>
            <person name="Bruns T."/>
            <person name="Baldrian P."/>
            <person name="Vilgalys R."/>
            <person name="Dunand C."/>
            <person name="Henrissat B."/>
            <person name="Grigoriev I.V."/>
            <person name="Hibbett D."/>
            <person name="Nagy L.G."/>
            <person name="Martin F.M."/>
        </authorList>
    </citation>
    <scope>NUCLEOTIDE SEQUENCE</scope>
    <source>
        <strain evidence="1">P2</strain>
    </source>
</reference>
<dbReference type="Proteomes" id="UP000886501">
    <property type="component" value="Unassembled WGS sequence"/>
</dbReference>
<proteinExistence type="predicted"/>
<sequence>MLGKQWMNRYASIDMRGSAIERSQNCQRKLDGIVGWYFDHVMESLPLMLQIALLLLGCGLSRYLWEIDTTVASVVLGATSFGVLLYLFIVFAGVISNSCPYQTPTANVIRSVLGVIRRVLGVVRRVPGLLRSAYALFVEHSALYYVFVVYWRYIGWRSPAEIIMKILAYPLALLKAFATNGFRLGRAILRTLVVPARRARSWLFGISSAQDQVFYDQATKLDFRCVLWMLGKTSLNNTVKMSILDFFGTILPLSGLNSSATSAMAVDCFNILTGFFVTGGIGRVTIAHGSEQLAEISAVCFLRAFSCLLSTEPTSAVI</sequence>
<evidence type="ECO:0000313" key="2">
    <source>
        <dbReference type="Proteomes" id="UP000886501"/>
    </source>
</evidence>